<evidence type="ECO:0000259" key="9">
    <source>
        <dbReference type="PROSITE" id="PS51372"/>
    </source>
</evidence>
<dbReference type="Pfam" id="PF00874">
    <property type="entry name" value="PRD"/>
    <property type="match status" value="2"/>
</dbReference>
<dbReference type="STRING" id="1423801.FD50_GL001598"/>
<dbReference type="InterPro" id="IPR036390">
    <property type="entry name" value="WH_DNA-bd_sf"/>
</dbReference>
<dbReference type="SUPFAM" id="SSF46785">
    <property type="entry name" value="Winged helix' DNA-binding domain"/>
    <property type="match status" value="1"/>
</dbReference>
<dbReference type="GO" id="GO:0009401">
    <property type="term" value="P:phosphoenolpyruvate-dependent sugar phosphotransferase system"/>
    <property type="evidence" value="ECO:0007669"/>
    <property type="project" value="InterPro"/>
</dbReference>
<keyword evidence="3" id="KW-0547">Nucleotide-binding</keyword>
<dbReference type="InterPro" id="IPR011608">
    <property type="entry name" value="PRD"/>
</dbReference>
<dbReference type="AlphaFoldDB" id="A0A0R1V481"/>
<dbReference type="GeneID" id="98307104"/>
<dbReference type="GO" id="GO:0005524">
    <property type="term" value="F:ATP binding"/>
    <property type="evidence" value="ECO:0007669"/>
    <property type="project" value="UniProtKB-KW"/>
</dbReference>
<dbReference type="InterPro" id="IPR033887">
    <property type="entry name" value="PTS_IIA_man"/>
</dbReference>
<dbReference type="Proteomes" id="UP000051166">
    <property type="component" value="Unassembled WGS sequence"/>
</dbReference>
<dbReference type="Gene3D" id="3.40.50.300">
    <property type="entry name" value="P-loop containing nucleotide triphosphate hydrolases"/>
    <property type="match status" value="1"/>
</dbReference>
<dbReference type="SUPFAM" id="SSF63520">
    <property type="entry name" value="PTS-regulatory domain, PRD"/>
    <property type="match status" value="2"/>
</dbReference>
<dbReference type="GO" id="GO:0003677">
    <property type="term" value="F:DNA binding"/>
    <property type="evidence" value="ECO:0007669"/>
    <property type="project" value="UniProtKB-KW"/>
</dbReference>
<dbReference type="InterPro" id="IPR027417">
    <property type="entry name" value="P-loop_NTPase"/>
</dbReference>
<dbReference type="PANTHER" id="PTHR32071">
    <property type="entry name" value="TRANSCRIPTIONAL REGULATORY PROTEIN"/>
    <property type="match status" value="1"/>
</dbReference>
<dbReference type="InterPro" id="IPR036388">
    <property type="entry name" value="WH-like_DNA-bd_sf"/>
</dbReference>
<evidence type="ECO:0000256" key="4">
    <source>
        <dbReference type="ARBA" id="ARBA00022777"/>
    </source>
</evidence>
<feature type="domain" description="Sigma-54 factor interaction" evidence="7">
    <location>
        <begin position="112"/>
        <end position="345"/>
    </location>
</feature>
<evidence type="ECO:0000256" key="3">
    <source>
        <dbReference type="ARBA" id="ARBA00022741"/>
    </source>
</evidence>
<dbReference type="InterPro" id="IPR036634">
    <property type="entry name" value="PRD_sf"/>
</dbReference>
<dbReference type="PROSITE" id="PS51372">
    <property type="entry name" value="PRD_2"/>
    <property type="match status" value="2"/>
</dbReference>
<dbReference type="InterPro" id="IPR011991">
    <property type="entry name" value="ArsR-like_HTH"/>
</dbReference>
<dbReference type="GO" id="GO:0016301">
    <property type="term" value="F:kinase activity"/>
    <property type="evidence" value="ECO:0007669"/>
    <property type="project" value="UniProtKB-KW"/>
</dbReference>
<reference evidence="10 11" key="1">
    <citation type="journal article" date="2015" name="Genome Announc.">
        <title>Expanding the biotechnology potential of lactobacilli through comparative genomics of 213 strains and associated genera.</title>
        <authorList>
            <person name="Sun Z."/>
            <person name="Harris H.M."/>
            <person name="McCann A."/>
            <person name="Guo C."/>
            <person name="Argimon S."/>
            <person name="Zhang W."/>
            <person name="Yang X."/>
            <person name="Jeffery I.B."/>
            <person name="Cooney J.C."/>
            <person name="Kagawa T.F."/>
            <person name="Liu W."/>
            <person name="Song Y."/>
            <person name="Salvetti E."/>
            <person name="Wrobel A."/>
            <person name="Rasinkangas P."/>
            <person name="Parkhill J."/>
            <person name="Rea M.C."/>
            <person name="O'Sullivan O."/>
            <person name="Ritari J."/>
            <person name="Douillard F.P."/>
            <person name="Paul Ross R."/>
            <person name="Yang R."/>
            <person name="Briner A.E."/>
            <person name="Felis G.E."/>
            <person name="de Vos W.M."/>
            <person name="Barrangou R."/>
            <person name="Klaenhammer T.R."/>
            <person name="Caufield P.W."/>
            <person name="Cui Y."/>
            <person name="Zhang H."/>
            <person name="O'Toole P.W."/>
        </authorList>
    </citation>
    <scope>NUCLEOTIDE SEQUENCE [LARGE SCALE GENOMIC DNA]</scope>
    <source>
        <strain evidence="10 11">DSM 16230</strain>
    </source>
</reference>
<evidence type="ECO:0000259" key="7">
    <source>
        <dbReference type="PROSITE" id="PS50045"/>
    </source>
</evidence>
<dbReference type="Gene3D" id="3.40.50.510">
    <property type="entry name" value="Phosphotransferase system, mannose-type IIA component"/>
    <property type="match status" value="1"/>
</dbReference>
<protein>
    <recommendedName>
        <fullName evidence="1">DNA translocase FtsK</fullName>
    </recommendedName>
</protein>
<dbReference type="RefSeq" id="WP_056959576.1">
    <property type="nucleotide sequence ID" value="NZ_AZFQ01000011.1"/>
</dbReference>
<comment type="caution">
    <text evidence="10">The sequence shown here is derived from an EMBL/GenBank/DDBJ whole genome shotgun (WGS) entry which is preliminary data.</text>
</comment>
<evidence type="ECO:0000256" key="1">
    <source>
        <dbReference type="ARBA" id="ARBA00020887"/>
    </source>
</evidence>
<dbReference type="InterPro" id="IPR025943">
    <property type="entry name" value="Sigma_54_int_dom_ATP-bd_2"/>
</dbReference>
<dbReference type="PANTHER" id="PTHR32071:SF90">
    <property type="entry name" value="TRANSCRIPTIONAL REGULATORY PROTEIN LEVR"/>
    <property type="match status" value="1"/>
</dbReference>
<organism evidence="10 11">
    <name type="scientific">Liquorilactobacillus satsumensis DSM 16230 = JCM 12392</name>
    <dbReference type="NCBI Taxonomy" id="1423801"/>
    <lineage>
        <taxon>Bacteria</taxon>
        <taxon>Bacillati</taxon>
        <taxon>Bacillota</taxon>
        <taxon>Bacilli</taxon>
        <taxon>Lactobacillales</taxon>
        <taxon>Lactobacillaceae</taxon>
        <taxon>Liquorilactobacillus</taxon>
    </lineage>
</organism>
<evidence type="ECO:0000256" key="5">
    <source>
        <dbReference type="ARBA" id="ARBA00022840"/>
    </source>
</evidence>
<dbReference type="PROSITE" id="PS00676">
    <property type="entry name" value="SIGMA54_INTERACT_2"/>
    <property type="match status" value="1"/>
</dbReference>
<dbReference type="InterPro" id="IPR036662">
    <property type="entry name" value="PTS_EIIA_man-typ_sf"/>
</dbReference>
<keyword evidence="6" id="KW-0238">DNA-binding</keyword>
<feature type="domain" description="PRD" evidence="9">
    <location>
        <begin position="845"/>
        <end position="949"/>
    </location>
</feature>
<dbReference type="PATRIC" id="fig|1423801.4.peg.1636"/>
<keyword evidence="2" id="KW-0808">Transferase</keyword>
<dbReference type="Pfam" id="PF00158">
    <property type="entry name" value="Sigma54_activat"/>
    <property type="match status" value="1"/>
</dbReference>
<evidence type="ECO:0000256" key="2">
    <source>
        <dbReference type="ARBA" id="ARBA00022679"/>
    </source>
</evidence>
<dbReference type="SMART" id="SM00382">
    <property type="entry name" value="AAA"/>
    <property type="match status" value="1"/>
</dbReference>
<keyword evidence="4" id="KW-0418">Kinase</keyword>
<dbReference type="SUPFAM" id="SSF53062">
    <property type="entry name" value="PTS system fructose IIA component-like"/>
    <property type="match status" value="1"/>
</dbReference>
<feature type="domain" description="PRD" evidence="9">
    <location>
        <begin position="468"/>
        <end position="575"/>
    </location>
</feature>
<dbReference type="CDD" id="cd00006">
    <property type="entry name" value="PTS_IIA_man"/>
    <property type="match status" value="1"/>
</dbReference>
<dbReference type="Pfam" id="PF03610">
    <property type="entry name" value="EIIA-man"/>
    <property type="match status" value="1"/>
</dbReference>
<evidence type="ECO:0000313" key="10">
    <source>
        <dbReference type="EMBL" id="KRM00337.1"/>
    </source>
</evidence>
<dbReference type="GO" id="GO:0016020">
    <property type="term" value="C:membrane"/>
    <property type="evidence" value="ECO:0007669"/>
    <property type="project" value="InterPro"/>
</dbReference>
<evidence type="ECO:0000313" key="11">
    <source>
        <dbReference type="Proteomes" id="UP000051166"/>
    </source>
</evidence>
<feature type="domain" description="PTS EIIA type-4" evidence="8">
    <location>
        <begin position="576"/>
        <end position="723"/>
    </location>
</feature>
<dbReference type="InterPro" id="IPR002078">
    <property type="entry name" value="Sigma_54_int"/>
</dbReference>
<dbReference type="InterPro" id="IPR004701">
    <property type="entry name" value="PTS_EIIA_man-typ"/>
</dbReference>
<evidence type="ECO:0000259" key="8">
    <source>
        <dbReference type="PROSITE" id="PS51096"/>
    </source>
</evidence>
<dbReference type="SUPFAM" id="SSF52540">
    <property type="entry name" value="P-loop containing nucleoside triphosphate hydrolases"/>
    <property type="match status" value="1"/>
</dbReference>
<dbReference type="Gene3D" id="1.10.10.10">
    <property type="entry name" value="Winged helix-like DNA-binding domain superfamily/Winged helix DNA-binding domain"/>
    <property type="match status" value="1"/>
</dbReference>
<evidence type="ECO:0000256" key="6">
    <source>
        <dbReference type="ARBA" id="ARBA00023125"/>
    </source>
</evidence>
<dbReference type="EMBL" id="AZFQ01000011">
    <property type="protein sequence ID" value="KRM00337.1"/>
    <property type="molecule type" value="Genomic_DNA"/>
</dbReference>
<dbReference type="PROSITE" id="PS50045">
    <property type="entry name" value="SIGMA54_INTERACT_4"/>
    <property type="match status" value="1"/>
</dbReference>
<dbReference type="Gene3D" id="1.10.1790.10">
    <property type="entry name" value="PRD domain"/>
    <property type="match status" value="2"/>
</dbReference>
<sequence length="949" mass="106890">MTRREKIIAYLTECKAVQQSTALTTNEIASALNIYRSNVSKELNQLVRAGIVSKRAGRPVRYWLGDEPRVLLDPFEKQKIEDTKIGFAAHTSLGEKAQKLTVPHTENVFENLVGSHDSLKNQVEQAKAALLYPPHGLNTLIIGPTGSGKTFFANTMHRFAAHKNIITKKELITFNCADYAHNPQLLLSHLFGYVKGAFTGANEDHEGLIQQAEGGMLFLDEVHRLPPEGQEMIFYFMDHGMYSRLGETAKMHHGDVRLICATTENPESSLLQTFVRRIPIVIQLPPFEQRTVREKLQLLERLLTLEANRIHKNIKLNEDVVQALLGSVTYGNVGQLKSNIQLVCAQGFLNSMQNEDEITLSFEQLPPNIKDGLSHLASDRHELGKLTRLLETTMIIKPDAKRGLPEVDSYELPYNLYDIIGDKAALLKDEGLDQTSINNFIMTDINLHMKSFYQRGKLGKTENRLNEIVDREVIDLTKKIRHFLQEQEGFLVRDNFIYAMSLHISSFIKRVQSGKPSRKISTDLVSMAHDFPTELALAKRVKEMIAAHYRFPIPDSESYYMAILLVSVHSDPKNGRVGIVVAAHGNSTASSMAQVVSQLLSVDNITYYDMPLEMNPKVALDGIATRVKKIDRGNGVLLLVDMGSLSTFSAKLTEKTGVKVKTIDMVTTAMVLEAARKTTLIDSNLATVYRDLREFVGYSHSGEKLKEKQTLITKSATKQKKAIVAICATGEGTARKIKELLDKILLDNLINDITVIPISLVKMDEQIKKIQEKYLIVATTGVVKPKVAAPFVSLKTLFQGGAENFVNLIEQLDEGQETNNTFLKHSKALTEETGQKYLAEYFTFLNPGKIIQVLWKYCDFINDKTNNTMSNAFRINLILHLGGALERFLTRSSMKVRPELLSQMKREKLYPLLEEANKLVQKKLNITLPEDEIYYILELFKTEQQKIAD</sequence>
<accession>A0A0R1V481</accession>
<keyword evidence="11" id="KW-1185">Reference proteome</keyword>
<dbReference type="InterPro" id="IPR003593">
    <property type="entry name" value="AAA+_ATPase"/>
</dbReference>
<name>A0A0R1V481_9LACO</name>
<dbReference type="PROSITE" id="PS51096">
    <property type="entry name" value="PTS_EIIA_TYPE_4"/>
    <property type="match status" value="1"/>
</dbReference>
<dbReference type="OrthoDB" id="9771372at2"/>
<dbReference type="CDD" id="cd00090">
    <property type="entry name" value="HTH_ARSR"/>
    <property type="match status" value="1"/>
</dbReference>
<dbReference type="CDD" id="cd00009">
    <property type="entry name" value="AAA"/>
    <property type="match status" value="1"/>
</dbReference>
<dbReference type="GO" id="GO:0006355">
    <property type="term" value="P:regulation of DNA-templated transcription"/>
    <property type="evidence" value="ECO:0007669"/>
    <property type="project" value="InterPro"/>
</dbReference>
<gene>
    <name evidence="10" type="ORF">FD50_GL001598</name>
</gene>
<keyword evidence="5" id="KW-0067">ATP-binding</keyword>
<proteinExistence type="predicted"/>